<comment type="similarity">
    <text evidence="1">Belongs to the UPF0213 family.</text>
</comment>
<reference evidence="3 4" key="1">
    <citation type="submission" date="2023-07" db="EMBL/GenBank/DDBJ databases">
        <title>Genomic Encyclopedia of Type Strains, Phase IV (KMG-IV): sequencing the most valuable type-strain genomes for metagenomic binning, comparative biology and taxonomic classification.</title>
        <authorList>
            <person name="Goeker M."/>
        </authorList>
    </citation>
    <scope>NUCLEOTIDE SEQUENCE [LARGE SCALE GENOMIC DNA]</scope>
    <source>
        <strain evidence="3 4">DSM 22616</strain>
    </source>
</reference>
<organism evidence="3 4">
    <name type="scientific">Peptoniphilus koenoeneniae</name>
    <dbReference type="NCBI Taxonomy" id="507751"/>
    <lineage>
        <taxon>Bacteria</taxon>
        <taxon>Bacillati</taxon>
        <taxon>Bacillota</taxon>
        <taxon>Tissierellia</taxon>
        <taxon>Tissierellales</taxon>
        <taxon>Peptoniphilaceae</taxon>
        <taxon>Peptoniphilus</taxon>
    </lineage>
</organism>
<name>A0ABU0ASA6_9FIRM</name>
<keyword evidence="3" id="KW-0378">Hydrolase</keyword>
<evidence type="ECO:0000313" key="4">
    <source>
        <dbReference type="Proteomes" id="UP001236559"/>
    </source>
</evidence>
<accession>A0ABU0ASA6</accession>
<dbReference type="PANTHER" id="PTHR34477:SF1">
    <property type="entry name" value="UPF0213 PROTEIN YHBQ"/>
    <property type="match status" value="1"/>
</dbReference>
<protein>
    <submittedName>
        <fullName evidence="3">Endonuclease</fullName>
    </submittedName>
</protein>
<comment type="caution">
    <text evidence="3">The sequence shown here is derived from an EMBL/GenBank/DDBJ whole genome shotgun (WGS) entry which is preliminary data.</text>
</comment>
<dbReference type="SUPFAM" id="SSF82771">
    <property type="entry name" value="GIY-YIG endonuclease"/>
    <property type="match status" value="1"/>
</dbReference>
<dbReference type="GO" id="GO:0004519">
    <property type="term" value="F:endonuclease activity"/>
    <property type="evidence" value="ECO:0007669"/>
    <property type="project" value="UniProtKB-KW"/>
</dbReference>
<proteinExistence type="inferred from homology"/>
<dbReference type="PANTHER" id="PTHR34477">
    <property type="entry name" value="UPF0213 PROTEIN YHBQ"/>
    <property type="match status" value="1"/>
</dbReference>
<evidence type="ECO:0000259" key="2">
    <source>
        <dbReference type="PROSITE" id="PS50164"/>
    </source>
</evidence>
<dbReference type="Pfam" id="PF01541">
    <property type="entry name" value="GIY-YIG"/>
    <property type="match status" value="1"/>
</dbReference>
<dbReference type="RefSeq" id="WP_023056336.1">
    <property type="nucleotide sequence ID" value="NZ_JAUSTN010000001.1"/>
</dbReference>
<dbReference type="PROSITE" id="PS50164">
    <property type="entry name" value="GIY_YIG"/>
    <property type="match status" value="1"/>
</dbReference>
<keyword evidence="3" id="KW-0255">Endonuclease</keyword>
<keyword evidence="4" id="KW-1185">Reference proteome</keyword>
<evidence type="ECO:0000313" key="3">
    <source>
        <dbReference type="EMBL" id="MDQ0274153.1"/>
    </source>
</evidence>
<feature type="domain" description="GIY-YIG" evidence="2">
    <location>
        <begin position="2"/>
        <end position="77"/>
    </location>
</feature>
<dbReference type="InterPro" id="IPR035901">
    <property type="entry name" value="GIY-YIG_endonuc_sf"/>
</dbReference>
<dbReference type="Proteomes" id="UP001236559">
    <property type="component" value="Unassembled WGS sequence"/>
</dbReference>
<dbReference type="InterPro" id="IPR000305">
    <property type="entry name" value="GIY-YIG_endonuc"/>
</dbReference>
<dbReference type="EMBL" id="JAUSTN010000001">
    <property type="protein sequence ID" value="MDQ0274153.1"/>
    <property type="molecule type" value="Genomic_DNA"/>
</dbReference>
<dbReference type="Gene3D" id="3.40.1440.10">
    <property type="entry name" value="GIY-YIG endonuclease"/>
    <property type="match status" value="1"/>
</dbReference>
<evidence type="ECO:0000256" key="1">
    <source>
        <dbReference type="ARBA" id="ARBA00007435"/>
    </source>
</evidence>
<gene>
    <name evidence="3" type="ORF">J2S72_000149</name>
</gene>
<dbReference type="InterPro" id="IPR050190">
    <property type="entry name" value="UPF0213_domain"/>
</dbReference>
<keyword evidence="3" id="KW-0540">Nuclease</keyword>
<sequence>MNNYFVYMVRCSDDSIYTGITNDLEKRMKMHNLKKGAKYTRSRTPVKLIYFEKCLDRSQALKREIAIKNLKRDEKIKLARKFTC</sequence>
<dbReference type="CDD" id="cd10456">
    <property type="entry name" value="GIY-YIG_UPF0213"/>
    <property type="match status" value="1"/>
</dbReference>